<dbReference type="InterPro" id="IPR036116">
    <property type="entry name" value="FN3_sf"/>
</dbReference>
<evidence type="ECO:0000259" key="5">
    <source>
        <dbReference type="SMART" id="SM00458"/>
    </source>
</evidence>
<proteinExistence type="predicted"/>
<dbReference type="CDD" id="cd00161">
    <property type="entry name" value="beta-trefoil_Ricin-like"/>
    <property type="match status" value="1"/>
</dbReference>
<feature type="region of interest" description="Disordered" evidence="3">
    <location>
        <begin position="1"/>
        <end position="23"/>
    </location>
</feature>
<evidence type="ECO:0000259" key="4">
    <source>
        <dbReference type="SMART" id="SM00060"/>
    </source>
</evidence>
<feature type="compositionally biased region" description="Low complexity" evidence="3">
    <location>
        <begin position="176"/>
        <end position="196"/>
    </location>
</feature>
<evidence type="ECO:0000256" key="2">
    <source>
        <dbReference type="ARBA" id="ARBA00023326"/>
    </source>
</evidence>
<dbReference type="InterPro" id="IPR003961">
    <property type="entry name" value="FN3_dom"/>
</dbReference>
<gene>
    <name evidence="6" type="ORF">ACFPEN_10385</name>
</gene>
<evidence type="ECO:0000256" key="3">
    <source>
        <dbReference type="SAM" id="MobiDB-lite"/>
    </source>
</evidence>
<feature type="region of interest" description="Disordered" evidence="3">
    <location>
        <begin position="139"/>
        <end position="164"/>
    </location>
</feature>
<feature type="domain" description="Ricin B lectin" evidence="5">
    <location>
        <begin position="551"/>
        <end position="689"/>
    </location>
</feature>
<dbReference type="RefSeq" id="WP_417922702.1">
    <property type="nucleotide sequence ID" value="NZ_JBHSFS010000004.1"/>
</dbReference>
<keyword evidence="7" id="KW-1185">Reference proteome</keyword>
<dbReference type="SUPFAM" id="SSF55486">
    <property type="entry name" value="Metalloproteases ('zincins'), catalytic domain"/>
    <property type="match status" value="1"/>
</dbReference>
<dbReference type="Proteomes" id="UP001595990">
    <property type="component" value="Unassembled WGS sequence"/>
</dbReference>
<keyword evidence="1" id="KW-0326">Glycosidase</keyword>
<dbReference type="SUPFAM" id="SSF49265">
    <property type="entry name" value="Fibronectin type III"/>
    <property type="match status" value="1"/>
</dbReference>
<dbReference type="SMART" id="SM00458">
    <property type="entry name" value="RICIN"/>
    <property type="match status" value="1"/>
</dbReference>
<feature type="domain" description="Fibronectin type-III" evidence="4">
    <location>
        <begin position="456"/>
        <end position="527"/>
    </location>
</feature>
<feature type="compositionally biased region" description="Pro residues" evidence="3">
    <location>
        <begin position="439"/>
        <end position="449"/>
    </location>
</feature>
<sequence length="692" mass="71854">MRSKHVRDRRGTTHRRKKNGRRPLILTAAATVAAAAVAAGVLTLGTGSGTGSAPDVEAGAPADAAIVPAAAPRHQEPPTPLTAAPKSDASRGMVYDGLDPAPKGDPCAGVYRVSSARLCTHGPDAPPKGVDIAKDTPPVARATASGSTDPAGDGGRGPSAAEALRGAQPVLDARTGGVAAPAAPGGGTTAPQAPSGSRVVCEGDGASGNRVQVLYVHAPGRDRFAQYAASFKQWASETDLIYNASAQETGGERHVRYVTESDCTASVLNVELPAGALQEFGATNDALAAKGFNRRDRKYMLFADTQVYCGIGTFNGDERPGQDNMSNFGPSYGRTDSGCWGGSTPAHELGHNLGAVNNSAPHTSRAGHCVDEWDIMCYSDAPNYPQMQILCPDRAGDQRLDCHHDDYFHTNPSPGSYLATHWNIANNRFLIAGAGKGPGPNPSPTPTPTTGPTSGPTRPSTGPDVQVTQIGPDSALVGWNPVTGAKGYELLLDGKKLADVTGTALRITRLAPDSAHRVAVAVRDGQGKVSAPGRTASFRTLAATTGTTRPGGKYVLVNGLTGQAADLWGSSSADGTVAIAYQRHGYANQQWTFENAGGGAVRLKSVQSGKCLQPGTDGRAAAGQYVAQRSCDDTSAQKWRLTAAGDGSYVLQPQGSQLVLGISNRWYYGGQLLELQQRNSQGYQNWTLAKAS</sequence>
<dbReference type="InterPro" id="IPR000772">
    <property type="entry name" value="Ricin_B_lectin"/>
</dbReference>
<dbReference type="InterPro" id="IPR035992">
    <property type="entry name" value="Ricin_B-like_lectins"/>
</dbReference>
<evidence type="ECO:0000313" key="7">
    <source>
        <dbReference type="Proteomes" id="UP001595990"/>
    </source>
</evidence>
<dbReference type="InterPro" id="IPR013783">
    <property type="entry name" value="Ig-like_fold"/>
</dbReference>
<reference evidence="7" key="1">
    <citation type="journal article" date="2019" name="Int. J. Syst. Evol. Microbiol.">
        <title>The Global Catalogue of Microorganisms (GCM) 10K type strain sequencing project: providing services to taxonomists for standard genome sequencing and annotation.</title>
        <authorList>
            <consortium name="The Broad Institute Genomics Platform"/>
            <consortium name="The Broad Institute Genome Sequencing Center for Infectious Disease"/>
            <person name="Wu L."/>
            <person name="Ma J."/>
        </authorList>
    </citation>
    <scope>NUCLEOTIDE SEQUENCE [LARGE SCALE GENOMIC DNA]</scope>
    <source>
        <strain evidence="7">CECT 8064</strain>
    </source>
</reference>
<accession>A0ABV9BH90</accession>
<keyword evidence="2" id="KW-0624">Polysaccharide degradation</keyword>
<name>A0ABV9BH90_9ACTN</name>
<dbReference type="SUPFAM" id="SSF50370">
    <property type="entry name" value="Ricin B-like lectins"/>
    <property type="match status" value="1"/>
</dbReference>
<evidence type="ECO:0000256" key="1">
    <source>
        <dbReference type="ARBA" id="ARBA00023295"/>
    </source>
</evidence>
<evidence type="ECO:0000313" key="6">
    <source>
        <dbReference type="EMBL" id="MFC4513342.1"/>
    </source>
</evidence>
<keyword evidence="2" id="KW-0119">Carbohydrate metabolism</keyword>
<dbReference type="SMART" id="SM00060">
    <property type="entry name" value="FN3"/>
    <property type="match status" value="1"/>
</dbReference>
<feature type="region of interest" description="Disordered" evidence="3">
    <location>
        <begin position="176"/>
        <end position="198"/>
    </location>
</feature>
<dbReference type="Pfam" id="PF14200">
    <property type="entry name" value="RicinB_lectin_2"/>
    <property type="match status" value="1"/>
</dbReference>
<keyword evidence="1" id="KW-0378">Hydrolase</keyword>
<feature type="compositionally biased region" description="Low complexity" evidence="3">
    <location>
        <begin position="450"/>
        <end position="463"/>
    </location>
</feature>
<dbReference type="Gene3D" id="2.80.10.50">
    <property type="match status" value="1"/>
</dbReference>
<dbReference type="PROSITE" id="PS50231">
    <property type="entry name" value="RICIN_B_LECTIN"/>
    <property type="match status" value="1"/>
</dbReference>
<feature type="region of interest" description="Disordered" evidence="3">
    <location>
        <begin position="433"/>
        <end position="464"/>
    </location>
</feature>
<dbReference type="EMBL" id="JBHSFS010000004">
    <property type="protein sequence ID" value="MFC4513342.1"/>
    <property type="molecule type" value="Genomic_DNA"/>
</dbReference>
<dbReference type="CDD" id="cd00063">
    <property type="entry name" value="FN3"/>
    <property type="match status" value="1"/>
</dbReference>
<feature type="region of interest" description="Disordered" evidence="3">
    <location>
        <begin position="70"/>
        <end position="89"/>
    </location>
</feature>
<dbReference type="Gene3D" id="2.60.40.10">
    <property type="entry name" value="Immunoglobulins"/>
    <property type="match status" value="1"/>
</dbReference>
<feature type="compositionally biased region" description="Basic residues" evidence="3">
    <location>
        <begin position="1"/>
        <end position="21"/>
    </location>
</feature>
<protein>
    <submittedName>
        <fullName evidence="6">RICIN domain-containing protein</fullName>
    </submittedName>
</protein>
<comment type="caution">
    <text evidence="6">The sequence shown here is derived from an EMBL/GenBank/DDBJ whole genome shotgun (WGS) entry which is preliminary data.</text>
</comment>
<organism evidence="6 7">
    <name type="scientific">Streptomyces ehimensis</name>
    <dbReference type="NCBI Taxonomy" id="68195"/>
    <lineage>
        <taxon>Bacteria</taxon>
        <taxon>Bacillati</taxon>
        <taxon>Actinomycetota</taxon>
        <taxon>Actinomycetes</taxon>
        <taxon>Kitasatosporales</taxon>
        <taxon>Streptomycetaceae</taxon>
        <taxon>Streptomyces</taxon>
    </lineage>
</organism>